<geneLocation type="plasmid" evidence="3">
    <name>pMaq22A_2p DNA</name>
</geneLocation>
<evidence type="ECO:0000313" key="2">
    <source>
        <dbReference type="EMBL" id="BAQ50202.1"/>
    </source>
</evidence>
<evidence type="ECO:0000313" key="3">
    <source>
        <dbReference type="Proteomes" id="UP000061432"/>
    </source>
</evidence>
<dbReference type="EMBL" id="AP014706">
    <property type="protein sequence ID" value="BAQ50202.1"/>
    <property type="molecule type" value="Genomic_DNA"/>
</dbReference>
<dbReference type="RefSeq" id="WP_060851237.1">
    <property type="nucleotide sequence ID" value="NZ_AP014706.1"/>
</dbReference>
<reference evidence="2 3" key="1">
    <citation type="journal article" date="2015" name="Genome Announc.">
        <title>Complete Genome Sequence of Methylobacterium aquaticum Strain 22A, Isolated from Racomitrium japonicum Moss.</title>
        <authorList>
            <person name="Tani A."/>
            <person name="Ogura Y."/>
            <person name="Hayashi T."/>
            <person name="Kimbara K."/>
        </authorList>
    </citation>
    <scope>NUCLEOTIDE SEQUENCE [LARGE SCALE GENOMIC DNA]</scope>
    <source>
        <strain evidence="2 3">MA-22A</strain>
        <plasmid evidence="3">Plasmid pMaq22A_2p DNA</plasmid>
    </source>
</reference>
<sequence>MARRVILVPAALLGLAAAASVAQAGPAADVPQLVRDWTALNAACRGGRGDDPATLDACTRRDAVDRRLKATG</sequence>
<dbReference type="PATRIC" id="fig|270351.10.peg.7376"/>
<dbReference type="Proteomes" id="UP000061432">
    <property type="component" value="Plasmid pMaq22A_2p"/>
</dbReference>
<accession>A0A0C6FT10</accession>
<organism evidence="2 3">
    <name type="scientific">Methylobacterium aquaticum</name>
    <dbReference type="NCBI Taxonomy" id="270351"/>
    <lineage>
        <taxon>Bacteria</taxon>
        <taxon>Pseudomonadati</taxon>
        <taxon>Pseudomonadota</taxon>
        <taxon>Alphaproteobacteria</taxon>
        <taxon>Hyphomicrobiales</taxon>
        <taxon>Methylobacteriaceae</taxon>
        <taxon>Methylobacterium</taxon>
    </lineage>
</organism>
<keyword evidence="1" id="KW-0732">Signal</keyword>
<dbReference type="KEGG" id="maqu:Maq22A_2p42325"/>
<protein>
    <submittedName>
        <fullName evidence="2">Uncharacterized protein</fullName>
    </submittedName>
</protein>
<gene>
    <name evidence="2" type="ORF">Maq22A_2p42325</name>
</gene>
<dbReference type="OrthoDB" id="1522627at2"/>
<proteinExistence type="predicted"/>
<name>A0A0C6FT10_9HYPH</name>
<evidence type="ECO:0000256" key="1">
    <source>
        <dbReference type="SAM" id="SignalP"/>
    </source>
</evidence>
<dbReference type="AlphaFoldDB" id="A0A0C6FT10"/>
<keyword evidence="2" id="KW-0614">Plasmid</keyword>
<reference evidence="3" key="2">
    <citation type="submission" date="2015-01" db="EMBL/GenBank/DDBJ databases">
        <title>Complete genome sequence of Methylobacterium aquaticum strain 22A.</title>
        <authorList>
            <person name="Tani A."/>
            <person name="Ogura Y."/>
            <person name="Hayashi T."/>
        </authorList>
    </citation>
    <scope>NUCLEOTIDE SEQUENCE [LARGE SCALE GENOMIC DNA]</scope>
    <source>
        <strain evidence="3">MA-22A</strain>
        <plasmid evidence="3">Plasmid pMaq22A_2p DNA</plasmid>
    </source>
</reference>
<feature type="chain" id="PRO_5002189561" evidence="1">
    <location>
        <begin position="25"/>
        <end position="72"/>
    </location>
</feature>
<feature type="signal peptide" evidence="1">
    <location>
        <begin position="1"/>
        <end position="24"/>
    </location>
</feature>